<dbReference type="AlphaFoldDB" id="A8XP46"/>
<dbReference type="Pfam" id="PF10324">
    <property type="entry name" value="7TM_GPCR_Srw"/>
    <property type="match status" value="1"/>
</dbReference>
<dbReference type="InParanoid" id="A8XP46"/>
<evidence type="ECO:0000256" key="5">
    <source>
        <dbReference type="SAM" id="Phobius"/>
    </source>
</evidence>
<dbReference type="eggNOG" id="ENOG502TFKC">
    <property type="taxonomic scope" value="Eukaryota"/>
</dbReference>
<comment type="subcellular location">
    <subcellularLocation>
        <location evidence="1">Membrane</location>
    </subcellularLocation>
</comment>
<dbReference type="SUPFAM" id="SSF81321">
    <property type="entry name" value="Family A G protein-coupled receptor-like"/>
    <property type="match status" value="1"/>
</dbReference>
<proteinExistence type="predicted"/>
<keyword evidence="2 5" id="KW-0812">Transmembrane</keyword>
<dbReference type="PROSITE" id="PS50262">
    <property type="entry name" value="G_PROTEIN_RECEP_F1_2"/>
    <property type="match status" value="1"/>
</dbReference>
<dbReference type="WormBase" id="CBG16462">
    <property type="protein sequence ID" value="CBP47804"/>
    <property type="gene ID" value="WBGene00036392"/>
</dbReference>
<dbReference type="InterPro" id="IPR019427">
    <property type="entry name" value="7TM_GPCR_serpentine_rcpt_Srw"/>
</dbReference>
<evidence type="ECO:0000256" key="6">
    <source>
        <dbReference type="SAM" id="SignalP"/>
    </source>
</evidence>
<reference evidence="8 9" key="2">
    <citation type="journal article" date="2011" name="PLoS Genet.">
        <title>Caenorhabditis briggsae recombinant inbred line genotypes reveal inter-strain incompatibility and the evolution of recombination.</title>
        <authorList>
            <person name="Ross J.A."/>
            <person name="Koboldt D.C."/>
            <person name="Staisch J.E."/>
            <person name="Chamberlin H.M."/>
            <person name="Gupta B.P."/>
            <person name="Miller R.D."/>
            <person name="Baird S.E."/>
            <person name="Haag E.S."/>
        </authorList>
    </citation>
    <scope>NUCLEOTIDE SEQUENCE [LARGE SCALE GENOMIC DNA]</scope>
    <source>
        <strain evidence="8 9">AF16</strain>
    </source>
</reference>
<evidence type="ECO:0000256" key="1">
    <source>
        <dbReference type="ARBA" id="ARBA00004370"/>
    </source>
</evidence>
<accession>A8XP46</accession>
<feature type="domain" description="G-protein coupled receptors family 1 profile" evidence="7">
    <location>
        <begin position="1"/>
        <end position="265"/>
    </location>
</feature>
<evidence type="ECO:0000259" key="7">
    <source>
        <dbReference type="PROSITE" id="PS50262"/>
    </source>
</evidence>
<keyword evidence="9" id="KW-1185">Reference proteome</keyword>
<dbReference type="InterPro" id="IPR017452">
    <property type="entry name" value="GPCR_Rhodpsn_7TM"/>
</dbReference>
<dbReference type="RefSeq" id="XP_045095972.1">
    <property type="nucleotide sequence ID" value="XM_045236204.1"/>
</dbReference>
<dbReference type="GeneID" id="8589154"/>
<organism evidence="8 9">
    <name type="scientific">Caenorhabditis briggsae</name>
    <dbReference type="NCBI Taxonomy" id="6238"/>
    <lineage>
        <taxon>Eukaryota</taxon>
        <taxon>Metazoa</taxon>
        <taxon>Ecdysozoa</taxon>
        <taxon>Nematoda</taxon>
        <taxon>Chromadorea</taxon>
        <taxon>Rhabditida</taxon>
        <taxon>Rhabditina</taxon>
        <taxon>Rhabditomorpha</taxon>
        <taxon>Rhabditoidea</taxon>
        <taxon>Rhabditidae</taxon>
        <taxon>Peloderinae</taxon>
        <taxon>Caenorhabditis</taxon>
    </lineage>
</organism>
<dbReference type="PANTHER" id="PTHR22751">
    <property type="entry name" value="G-PROTEIN COUPLED RECEPTOR-RELATED"/>
    <property type="match status" value="1"/>
</dbReference>
<dbReference type="GO" id="GO:0016020">
    <property type="term" value="C:membrane"/>
    <property type="evidence" value="ECO:0007669"/>
    <property type="project" value="UniProtKB-SubCell"/>
</dbReference>
<feature type="transmembrane region" description="Helical" evidence="5">
    <location>
        <begin position="248"/>
        <end position="268"/>
    </location>
</feature>
<feature type="signal peptide" evidence="6">
    <location>
        <begin position="1"/>
        <end position="26"/>
    </location>
</feature>
<reference evidence="8 9" key="1">
    <citation type="journal article" date="2003" name="PLoS Biol.">
        <title>The genome sequence of Caenorhabditis briggsae: a platform for comparative genomics.</title>
        <authorList>
            <person name="Stein L.D."/>
            <person name="Bao Z."/>
            <person name="Blasiar D."/>
            <person name="Blumenthal T."/>
            <person name="Brent M.R."/>
            <person name="Chen N."/>
            <person name="Chinwalla A."/>
            <person name="Clarke L."/>
            <person name="Clee C."/>
            <person name="Coghlan A."/>
            <person name="Coulson A."/>
            <person name="D'Eustachio P."/>
            <person name="Fitch D.H."/>
            <person name="Fulton L.A."/>
            <person name="Fulton R.E."/>
            <person name="Griffiths-Jones S."/>
            <person name="Harris T.W."/>
            <person name="Hillier L.W."/>
            <person name="Kamath R."/>
            <person name="Kuwabara P.E."/>
            <person name="Mardis E.R."/>
            <person name="Marra M.A."/>
            <person name="Miner T.L."/>
            <person name="Minx P."/>
            <person name="Mullikin J.C."/>
            <person name="Plumb R.W."/>
            <person name="Rogers J."/>
            <person name="Schein J.E."/>
            <person name="Sohrmann M."/>
            <person name="Spieth J."/>
            <person name="Stajich J.E."/>
            <person name="Wei C."/>
            <person name="Willey D."/>
            <person name="Wilson R.K."/>
            <person name="Durbin R."/>
            <person name="Waterston R.H."/>
        </authorList>
    </citation>
    <scope>NUCLEOTIDE SEQUENCE [LARGE SCALE GENOMIC DNA]</scope>
    <source>
        <strain evidence="8 9">AF16</strain>
    </source>
</reference>
<keyword evidence="6" id="KW-0732">Signal</keyword>
<keyword evidence="3 5" id="KW-1133">Transmembrane helix</keyword>
<gene>
    <name evidence="8 10" type="ORF">CBG16462</name>
    <name evidence="8" type="ORF">CBG_16462</name>
</gene>
<dbReference type="GO" id="GO:0008528">
    <property type="term" value="F:G protein-coupled peptide receptor activity"/>
    <property type="evidence" value="ECO:0007669"/>
    <property type="project" value="InterPro"/>
</dbReference>
<keyword evidence="4 5" id="KW-0472">Membrane</keyword>
<dbReference type="CTD" id="8589154"/>
<evidence type="ECO:0000313" key="8">
    <source>
        <dbReference type="EMBL" id="CAP34422.2"/>
    </source>
</evidence>
<dbReference type="KEGG" id="cbr:CBG_16462"/>
<feature type="chain" id="PRO_5002732668" evidence="6">
    <location>
        <begin position="27"/>
        <end position="308"/>
    </location>
</feature>
<protein>
    <submittedName>
        <fullName evidence="8">Protein CBG16462</fullName>
    </submittedName>
</protein>
<evidence type="ECO:0000256" key="2">
    <source>
        <dbReference type="ARBA" id="ARBA00022692"/>
    </source>
</evidence>
<dbReference type="EMBL" id="HE601081">
    <property type="protein sequence ID" value="CAP34422.2"/>
    <property type="molecule type" value="Genomic_DNA"/>
</dbReference>
<evidence type="ECO:0000313" key="10">
    <source>
        <dbReference type="WormBase" id="CBG16462"/>
    </source>
</evidence>
<feature type="transmembrane region" description="Helical" evidence="5">
    <location>
        <begin position="208"/>
        <end position="228"/>
    </location>
</feature>
<sequence length="308" mass="34579">MIGIAASDLFILGYLVYLHTLELLESNNECWNRFNYPAQLVVYWGNPLRDGLQKSIPWLGISMAVLRLLIVKNLLNPKFENLSNPKFSVVLTLVTYILSTFWSLFLYRGYSLADGNDLWQPAPSCTGFPVNYTEHQFYIQYERDVNVESDCMIEVYLFTDGLLKIIPTIVFPILTGLLIRELSAANTRRKKLTATQSKSTRADHTTKLIVCMTAMFMAAEGPPGILLVLQGFVKNSVGFSQLMSDLMFIFFIFAVLNSITHCLICLTVSTQYRSTVKSLLCCGTSKPNKKETGTVTVKVNASMMTPAT</sequence>
<dbReference type="HOGENOM" id="CLU_043715_0_0_1"/>
<feature type="transmembrane region" description="Helical" evidence="5">
    <location>
        <begin position="56"/>
        <end position="75"/>
    </location>
</feature>
<feature type="transmembrane region" description="Helical" evidence="5">
    <location>
        <begin position="87"/>
        <end position="107"/>
    </location>
</feature>
<feature type="transmembrane region" description="Helical" evidence="5">
    <location>
        <begin position="162"/>
        <end position="182"/>
    </location>
</feature>
<dbReference type="Gene3D" id="1.20.1070.10">
    <property type="entry name" value="Rhodopsin 7-helix transmembrane proteins"/>
    <property type="match status" value="1"/>
</dbReference>
<dbReference type="PANTHER" id="PTHR22751:SF54">
    <property type="entry name" value="G-PROTEIN COUPLED RECEPTORS FAMILY 1 PROFILE DOMAIN-CONTAINING PROTEIN"/>
    <property type="match status" value="1"/>
</dbReference>
<evidence type="ECO:0000256" key="3">
    <source>
        <dbReference type="ARBA" id="ARBA00022989"/>
    </source>
</evidence>
<dbReference type="Proteomes" id="UP000008549">
    <property type="component" value="Unassembled WGS sequence"/>
</dbReference>
<name>A8XP46_CAEBR</name>
<evidence type="ECO:0000313" key="9">
    <source>
        <dbReference type="Proteomes" id="UP000008549"/>
    </source>
</evidence>
<evidence type="ECO:0000256" key="4">
    <source>
        <dbReference type="ARBA" id="ARBA00023136"/>
    </source>
</evidence>